<organism evidence="1 2">
    <name type="scientific">Methanothrix thermoacetophila (strain DSM 6194 / JCM 14653 / NBRC 101360 / PT)</name>
    <name type="common">Methanosaeta thermophila</name>
    <dbReference type="NCBI Taxonomy" id="349307"/>
    <lineage>
        <taxon>Archaea</taxon>
        <taxon>Methanobacteriati</taxon>
        <taxon>Methanobacteriota</taxon>
        <taxon>Stenosarchaea group</taxon>
        <taxon>Methanomicrobia</taxon>
        <taxon>Methanotrichales</taxon>
        <taxon>Methanotrichaceae</taxon>
        <taxon>Methanothrix</taxon>
    </lineage>
</organism>
<gene>
    <name evidence="1" type="ordered locus">Mthe_1486</name>
</gene>
<reference evidence="1 2" key="1">
    <citation type="submission" date="2006-10" db="EMBL/GenBank/DDBJ databases">
        <title>Complete sequence of Methanosaeta thermophila PT.</title>
        <authorList>
            <consortium name="US DOE Joint Genome Institute"/>
            <person name="Copeland A."/>
            <person name="Lucas S."/>
            <person name="Lapidus A."/>
            <person name="Barry K."/>
            <person name="Detter J.C."/>
            <person name="Glavina del Rio T."/>
            <person name="Hammon N."/>
            <person name="Israni S."/>
            <person name="Pitluck S."/>
            <person name="Chain P."/>
            <person name="Malfatti S."/>
            <person name="Shin M."/>
            <person name="Vergez L."/>
            <person name="Schmutz J."/>
            <person name="Larimer F."/>
            <person name="Land M."/>
            <person name="Hauser L."/>
            <person name="Kyrpides N."/>
            <person name="Kim E."/>
            <person name="Smith K.S."/>
            <person name="Ingram-Smith C."/>
            <person name="Richardson P."/>
        </authorList>
    </citation>
    <scope>NUCLEOTIDE SEQUENCE [LARGE SCALE GENOMIC DNA]</scope>
    <source>
        <strain evidence="2">DSM 6194 / JCM 14653 / NBRC 101360 / PT</strain>
    </source>
</reference>
<proteinExistence type="predicted"/>
<keyword evidence="2" id="KW-1185">Reference proteome</keyword>
<dbReference type="GeneID" id="4462208"/>
<dbReference type="RefSeq" id="WP_011696650.1">
    <property type="nucleotide sequence ID" value="NC_008553.1"/>
</dbReference>
<dbReference type="EMBL" id="CP000477">
    <property type="protein sequence ID" value="ABK15258.1"/>
    <property type="molecule type" value="Genomic_DNA"/>
</dbReference>
<evidence type="ECO:0000313" key="2">
    <source>
        <dbReference type="Proteomes" id="UP000000674"/>
    </source>
</evidence>
<dbReference type="Proteomes" id="UP000000674">
    <property type="component" value="Chromosome"/>
</dbReference>
<dbReference type="AlphaFoldDB" id="A0B984"/>
<dbReference type="HOGENOM" id="CLU_2406362_0_0_2"/>
<dbReference type="KEGG" id="mtp:Mthe_1486"/>
<sequence>MDDVERQLNLILLEIASLEERIWDDTERLREKDRLSPQLEEYVRGIMSELSYWTALCTTASESPHVLLRRMEVHLTRARRLAEKIEQLSAACD</sequence>
<protein>
    <submittedName>
        <fullName evidence="1">Uncharacterized protein</fullName>
    </submittedName>
</protein>
<evidence type="ECO:0000313" key="1">
    <source>
        <dbReference type="EMBL" id="ABK15258.1"/>
    </source>
</evidence>
<name>A0B984_METTP</name>
<accession>A0B984</accession>